<organism evidence="1 2">
    <name type="scientific">Orbilia blumenaviensis</name>
    <dbReference type="NCBI Taxonomy" id="1796055"/>
    <lineage>
        <taxon>Eukaryota</taxon>
        <taxon>Fungi</taxon>
        <taxon>Dikarya</taxon>
        <taxon>Ascomycota</taxon>
        <taxon>Pezizomycotina</taxon>
        <taxon>Orbiliomycetes</taxon>
        <taxon>Orbiliales</taxon>
        <taxon>Orbiliaceae</taxon>
        <taxon>Orbilia</taxon>
    </lineage>
</organism>
<comment type="caution">
    <text evidence="1">The sequence shown here is derived from an EMBL/GenBank/DDBJ whole genome shotgun (WGS) entry which is preliminary data.</text>
</comment>
<dbReference type="Proteomes" id="UP001373714">
    <property type="component" value="Unassembled WGS sequence"/>
</dbReference>
<evidence type="ECO:0000313" key="1">
    <source>
        <dbReference type="EMBL" id="KAK6358638.1"/>
    </source>
</evidence>
<evidence type="ECO:0008006" key="3">
    <source>
        <dbReference type="Google" id="ProtNLM"/>
    </source>
</evidence>
<proteinExistence type="predicted"/>
<reference evidence="1 2" key="1">
    <citation type="submission" date="2019-10" db="EMBL/GenBank/DDBJ databases">
        <authorList>
            <person name="Palmer J.M."/>
        </authorList>
    </citation>
    <scope>NUCLEOTIDE SEQUENCE [LARGE SCALE GENOMIC DNA]</scope>
    <source>
        <strain evidence="1 2">TWF730</strain>
    </source>
</reference>
<gene>
    <name evidence="1" type="ORF">TWF730_007961</name>
</gene>
<keyword evidence="2" id="KW-1185">Reference proteome</keyword>
<name>A0AAV9VC99_9PEZI</name>
<sequence length="427" mass="48883">MSLVSLPPELVDLIFAEGLKTPDLGKVRLLSKDYNARFKAQFWYRVFNPVRIYLTTKSIERLITTSAQSEALPYMQHVIISRSQSAHEEPKNPQIVQLLAKAFSALTHLKTVEINILRGTDAIDYWKPIINAIIESGKTTIEVIKGPHAAIQMSKFKTITTAKLLGNYRTAFCNLRSLEIRTSVQLESPAATAHFWSLIAAMGSKLEDLTVGNTRMSFREDPKPGPSKTYQPKLFALPELKRLKLDGVAISAKDLKALLQNSAGVEAIDITNCRMPNESVDWFEFLTYLKDHRFPKLRQLNLAMSACYKGTSYELPKLRVDGDWVMEDCIVTLPSGKTDDYLFRKNLWNELEAHHDMDGFWDSLTDLKWTSKQATRPKRRRIIEDEWMLEMRAFGDPERYEDGDSEVEWVNNKYEQQLDLLDAEADD</sequence>
<evidence type="ECO:0000313" key="2">
    <source>
        <dbReference type="Proteomes" id="UP001373714"/>
    </source>
</evidence>
<protein>
    <recommendedName>
        <fullName evidence="3">F-box domain-containing protein</fullName>
    </recommendedName>
</protein>
<accession>A0AAV9VC99</accession>
<dbReference type="EMBL" id="JAVHNS010000004">
    <property type="protein sequence ID" value="KAK6358638.1"/>
    <property type="molecule type" value="Genomic_DNA"/>
</dbReference>
<dbReference type="AlphaFoldDB" id="A0AAV9VC99"/>
<dbReference type="SUPFAM" id="SSF52047">
    <property type="entry name" value="RNI-like"/>
    <property type="match status" value="1"/>
</dbReference>
<dbReference type="Gene3D" id="3.80.10.10">
    <property type="entry name" value="Ribonuclease Inhibitor"/>
    <property type="match status" value="1"/>
</dbReference>
<dbReference type="InterPro" id="IPR032675">
    <property type="entry name" value="LRR_dom_sf"/>
</dbReference>